<dbReference type="PANTHER" id="PTHR48475">
    <property type="entry name" value="RIBONUCLEASE H"/>
    <property type="match status" value="1"/>
</dbReference>
<evidence type="ECO:0000313" key="2">
    <source>
        <dbReference type="EMBL" id="RVW50998.1"/>
    </source>
</evidence>
<dbReference type="GO" id="GO:0003676">
    <property type="term" value="F:nucleic acid binding"/>
    <property type="evidence" value="ECO:0007669"/>
    <property type="project" value="InterPro"/>
</dbReference>
<dbReference type="InterPro" id="IPR043128">
    <property type="entry name" value="Rev_trsase/Diguanyl_cyclase"/>
</dbReference>
<name>A0A438ETS0_VITVI</name>
<protein>
    <recommendedName>
        <fullName evidence="1">Reverse transcriptase domain-containing protein</fullName>
    </recommendedName>
</protein>
<dbReference type="InterPro" id="IPR043502">
    <property type="entry name" value="DNA/RNA_pol_sf"/>
</dbReference>
<evidence type="ECO:0000313" key="3">
    <source>
        <dbReference type="Proteomes" id="UP000288805"/>
    </source>
</evidence>
<dbReference type="Gene3D" id="3.30.420.10">
    <property type="entry name" value="Ribonuclease H-like superfamily/Ribonuclease H"/>
    <property type="match status" value="1"/>
</dbReference>
<dbReference type="Gene3D" id="3.30.70.270">
    <property type="match status" value="1"/>
</dbReference>
<feature type="domain" description="Reverse transcriptase" evidence="1">
    <location>
        <begin position="363"/>
        <end position="434"/>
    </location>
</feature>
<dbReference type="PANTHER" id="PTHR48475:SF1">
    <property type="entry name" value="RNASE H TYPE-1 DOMAIN-CONTAINING PROTEIN"/>
    <property type="match status" value="1"/>
</dbReference>
<accession>A0A438ETS0</accession>
<reference evidence="2 3" key="1">
    <citation type="journal article" date="2018" name="PLoS Genet.">
        <title>Population sequencing reveals clonal diversity and ancestral inbreeding in the grapevine cultivar Chardonnay.</title>
        <authorList>
            <person name="Roach M.J."/>
            <person name="Johnson D.L."/>
            <person name="Bohlmann J."/>
            <person name="van Vuuren H.J."/>
            <person name="Jones S.J."/>
            <person name="Pretorius I.S."/>
            <person name="Schmidt S.A."/>
            <person name="Borneman A.R."/>
        </authorList>
    </citation>
    <scope>NUCLEOTIDE SEQUENCE [LARGE SCALE GENOMIC DNA]</scope>
    <source>
        <strain evidence="3">cv. Chardonnay</strain>
        <tissue evidence="2">Leaf</tissue>
    </source>
</reference>
<dbReference type="EMBL" id="QGNW01001189">
    <property type="protein sequence ID" value="RVW50998.1"/>
    <property type="molecule type" value="Genomic_DNA"/>
</dbReference>
<gene>
    <name evidence="2" type="ORF">CK203_107103</name>
</gene>
<dbReference type="Pfam" id="PF00078">
    <property type="entry name" value="RVT_1"/>
    <property type="match status" value="1"/>
</dbReference>
<dbReference type="InterPro" id="IPR036397">
    <property type="entry name" value="RNaseH_sf"/>
</dbReference>
<organism evidence="2 3">
    <name type="scientific">Vitis vinifera</name>
    <name type="common">Grape</name>
    <dbReference type="NCBI Taxonomy" id="29760"/>
    <lineage>
        <taxon>Eukaryota</taxon>
        <taxon>Viridiplantae</taxon>
        <taxon>Streptophyta</taxon>
        <taxon>Embryophyta</taxon>
        <taxon>Tracheophyta</taxon>
        <taxon>Spermatophyta</taxon>
        <taxon>Magnoliopsida</taxon>
        <taxon>eudicotyledons</taxon>
        <taxon>Gunneridae</taxon>
        <taxon>Pentapetalae</taxon>
        <taxon>rosids</taxon>
        <taxon>Vitales</taxon>
        <taxon>Vitaceae</taxon>
        <taxon>Viteae</taxon>
        <taxon>Vitis</taxon>
    </lineage>
</organism>
<dbReference type="SUPFAM" id="SSF56672">
    <property type="entry name" value="DNA/RNA polymerases"/>
    <property type="match status" value="1"/>
</dbReference>
<dbReference type="AlphaFoldDB" id="A0A438ETS0"/>
<dbReference type="CDD" id="cd01647">
    <property type="entry name" value="RT_LTR"/>
    <property type="match status" value="1"/>
</dbReference>
<dbReference type="Proteomes" id="UP000288805">
    <property type="component" value="Unassembled WGS sequence"/>
</dbReference>
<sequence length="888" mass="100931">MWVHLCTFRVALVIVVSGYPLHSLILVSIFVPNLDSPSWTRVRGGYSRPRLEDRWVADPTGLVSGWCTMELSIGMILMEHRWPVYRSSSRCHRLRGLRETSYLITLAPSLTDYYSSCTKADMTFLPTRYALETSFPKGHGGWLVDSVPFELTLTASLATTRQGLLVSFILWPDDDDSDRRDIQIVTRSGRVVQSSPLVARPFDGVVSHEEVITVQSPRDMFASSEPMLQISHSEDDLFLTGFTFDEMHTLEFVATVDHDTPFGLGFVPTEADYKYMVRLHKEKVGARLTCTPFDYLVRPYKMSLADYFCQRIREETIDCGAVVKPTEVIDEVVSHDEVFAIDVAKEIQTVLAPKIMEDVTVGATYQRVATTLFHDMMHRDVEVYVDDMIVKSQGKVDHLAALERFFERIRKFRLRLNPKKCTFGVTFGKLLGHMVMPHMSGRPLLLYLSVSDMGLGCMLAQFDDSGNDVSLGHQEIETLHDRAFSALDFLPRFVESIKESIVTDHLASLLISEGRPVDDDFPDEEFIVMTSLSGWRMYFDGATNHSRFGICILLIFPQGDHIPRSNRLAFSYRHPSTNNIVEYEACILGLETTLELGIRQMEEFGDSNLSSFAPAYCCLIGETEVQENLPWYHDIYRFLRSNTYPEAAIAKDQRALRQLTTRFVICGETLYRRSTDGMLLLCLGQASVDRVMREVHERGCGLHMGGHMLAQMSRVQIHGDLIHAPSSELHALTSPWPFLVWGIDIIRKISPKSSTGHEFSLVTIDYFTKWVNMASDIIDLLHTGHRLMGATPYSLVYGMKAVLPVETEMDERRLRAIDHVQAYKRKMARAFMKWVKSGLFQKDDLVLRILRGLVGDPREKFRPSWNGPDVIRELTPEGAAWLTDLDGN</sequence>
<proteinExistence type="predicted"/>
<dbReference type="SUPFAM" id="SSF53098">
    <property type="entry name" value="Ribonuclease H-like"/>
    <property type="match status" value="1"/>
</dbReference>
<comment type="caution">
    <text evidence="2">The sequence shown here is derived from an EMBL/GenBank/DDBJ whole genome shotgun (WGS) entry which is preliminary data.</text>
</comment>
<dbReference type="InterPro" id="IPR012337">
    <property type="entry name" value="RNaseH-like_sf"/>
</dbReference>
<evidence type="ECO:0000259" key="1">
    <source>
        <dbReference type="Pfam" id="PF00078"/>
    </source>
</evidence>
<dbReference type="InterPro" id="IPR000477">
    <property type="entry name" value="RT_dom"/>
</dbReference>